<evidence type="ECO:0000256" key="1">
    <source>
        <dbReference type="SAM" id="MobiDB-lite"/>
    </source>
</evidence>
<sequence length="120" mass="13016">MTSRIQPCAPFSGEDAEVALDDEPPADDPDMQEEEVEEKKKSSKPWEKNKGKKSKGGAKKKKPAASVPYKPKAKQTSANGVAGAAVDKKSNGEDEEVTATDEVTLLLFQGVHRFNLTHSF</sequence>
<feature type="compositionally biased region" description="Basic and acidic residues" evidence="1">
    <location>
        <begin position="37"/>
        <end position="49"/>
    </location>
</feature>
<evidence type="ECO:0000313" key="2">
    <source>
        <dbReference type="EMBL" id="KAF6038129.1"/>
    </source>
</evidence>
<feature type="compositionally biased region" description="Acidic residues" evidence="1">
    <location>
        <begin position="14"/>
        <end position="36"/>
    </location>
</feature>
<name>A0A7J7KHU2_BUGNE</name>
<proteinExistence type="predicted"/>
<gene>
    <name evidence="2" type="ORF">EB796_003560</name>
</gene>
<feature type="region of interest" description="Disordered" evidence="1">
    <location>
        <begin position="1"/>
        <end position="97"/>
    </location>
</feature>
<dbReference type="EMBL" id="VXIV02000466">
    <property type="protein sequence ID" value="KAF6038129.1"/>
    <property type="molecule type" value="Genomic_DNA"/>
</dbReference>
<keyword evidence="3" id="KW-1185">Reference proteome</keyword>
<organism evidence="2 3">
    <name type="scientific">Bugula neritina</name>
    <name type="common">Brown bryozoan</name>
    <name type="synonym">Sertularia neritina</name>
    <dbReference type="NCBI Taxonomy" id="10212"/>
    <lineage>
        <taxon>Eukaryota</taxon>
        <taxon>Metazoa</taxon>
        <taxon>Spiralia</taxon>
        <taxon>Lophotrochozoa</taxon>
        <taxon>Bryozoa</taxon>
        <taxon>Gymnolaemata</taxon>
        <taxon>Cheilostomatida</taxon>
        <taxon>Flustrina</taxon>
        <taxon>Buguloidea</taxon>
        <taxon>Bugulidae</taxon>
        <taxon>Bugula</taxon>
    </lineage>
</organism>
<evidence type="ECO:0000313" key="3">
    <source>
        <dbReference type="Proteomes" id="UP000593567"/>
    </source>
</evidence>
<protein>
    <submittedName>
        <fullName evidence="2">Uncharacterized protein</fullName>
    </submittedName>
</protein>
<comment type="caution">
    <text evidence="2">The sequence shown here is derived from an EMBL/GenBank/DDBJ whole genome shotgun (WGS) entry which is preliminary data.</text>
</comment>
<reference evidence="2" key="1">
    <citation type="submission" date="2020-06" db="EMBL/GenBank/DDBJ databases">
        <title>Draft genome of Bugula neritina, a colonial animal packing powerful symbionts and potential medicines.</title>
        <authorList>
            <person name="Rayko M."/>
        </authorList>
    </citation>
    <scope>NUCLEOTIDE SEQUENCE [LARGE SCALE GENOMIC DNA]</scope>
    <source>
        <strain evidence="2">Kwan_BN1</strain>
    </source>
</reference>
<dbReference type="Proteomes" id="UP000593567">
    <property type="component" value="Unassembled WGS sequence"/>
</dbReference>
<accession>A0A7J7KHU2</accession>
<feature type="compositionally biased region" description="Basic residues" evidence="1">
    <location>
        <begin position="50"/>
        <end position="63"/>
    </location>
</feature>
<dbReference type="AlphaFoldDB" id="A0A7J7KHU2"/>